<dbReference type="PANTHER" id="PTHR43201">
    <property type="entry name" value="ACYL-COA SYNTHETASE"/>
    <property type="match status" value="1"/>
</dbReference>
<name>A0A9X1VD33_9BACL</name>
<dbReference type="InterPro" id="IPR000873">
    <property type="entry name" value="AMP-dep_synth/lig_dom"/>
</dbReference>
<dbReference type="InterPro" id="IPR020845">
    <property type="entry name" value="AMP-binding_CS"/>
</dbReference>
<dbReference type="GO" id="GO:0004467">
    <property type="term" value="F:long-chain fatty acid-CoA ligase activity"/>
    <property type="evidence" value="ECO:0007669"/>
    <property type="project" value="UniProtKB-EC"/>
</dbReference>
<dbReference type="Gene3D" id="3.30.300.30">
    <property type="match status" value="1"/>
</dbReference>
<dbReference type="Pfam" id="PF13193">
    <property type="entry name" value="AMP-binding_C"/>
    <property type="match status" value="1"/>
</dbReference>
<dbReference type="InterPro" id="IPR042099">
    <property type="entry name" value="ANL_N_sf"/>
</dbReference>
<dbReference type="InterPro" id="IPR025110">
    <property type="entry name" value="AMP-bd_C"/>
</dbReference>
<organism evidence="5 6">
    <name type="scientific">Sulfoacidibacillus ferrooxidans</name>
    <dbReference type="NCBI Taxonomy" id="2005001"/>
    <lineage>
        <taxon>Bacteria</taxon>
        <taxon>Bacillati</taxon>
        <taxon>Bacillota</taxon>
        <taxon>Bacilli</taxon>
        <taxon>Bacillales</taxon>
        <taxon>Alicyclobacillaceae</taxon>
        <taxon>Sulfoacidibacillus</taxon>
    </lineage>
</organism>
<dbReference type="GO" id="GO:0031956">
    <property type="term" value="F:medium-chain fatty acid-CoA ligase activity"/>
    <property type="evidence" value="ECO:0007669"/>
    <property type="project" value="TreeGrafter"/>
</dbReference>
<dbReference type="Proteomes" id="UP001139263">
    <property type="component" value="Unassembled WGS sequence"/>
</dbReference>
<dbReference type="RefSeq" id="WP_241714904.1">
    <property type="nucleotide sequence ID" value="NZ_JALBUF010000007.1"/>
</dbReference>
<sequence>MHVAKNPTMEAIVCENRSETWEQMWERTNRLGHALHNLGIQKSDRVGVMLENCVEFVESFVALMKLGVIITPINIHLGTEELAYQLNHAEVRCVITNSNHAEKLMMIRMQVPSVSFIMIVGTEKLDHTLLYEDLIDQADSNELETLVFPEDIHMIMYTSGTTGRPKGAIRGYDENYHTGIAAAIEWGLHVGDRYLAVTPLYHAASCAWLLTTFITGGTVIILPKFTPTDFLEAIASRDVTWSMMVPVMYDRLLMLTDEELLRYQLKNLRLFVSGGAPLHTITKIKLKKWLPAISLYEFYGSTELGISTVLRDEDQLRKERCVGKALQDVELRLLDPSGNQIQNGELGILYSRGLCGFRGYWRDDQATKDAFTDEEWATVGDIARQDNEGYFYIVDRAKDLVITGGVNVYPTEVESVIMDISEIADVAVIGVPDPKWGESLKAIVVVKAGYELTEQDIISYCKNHLAGFKVPKSVDFVLQIPRTPTGKILKRELRKPYWGDTTIQIS</sequence>
<dbReference type="InterPro" id="IPR045851">
    <property type="entry name" value="AMP-bd_C_sf"/>
</dbReference>
<evidence type="ECO:0000313" key="5">
    <source>
        <dbReference type="EMBL" id="MCI0183928.1"/>
    </source>
</evidence>
<evidence type="ECO:0000259" key="4">
    <source>
        <dbReference type="Pfam" id="PF13193"/>
    </source>
</evidence>
<evidence type="ECO:0000256" key="1">
    <source>
        <dbReference type="ARBA" id="ARBA00006432"/>
    </source>
</evidence>
<comment type="similarity">
    <text evidence="1">Belongs to the ATP-dependent AMP-binding enzyme family.</text>
</comment>
<dbReference type="Pfam" id="PF00501">
    <property type="entry name" value="AMP-binding"/>
    <property type="match status" value="1"/>
</dbReference>
<comment type="caution">
    <text evidence="5">The sequence shown here is derived from an EMBL/GenBank/DDBJ whole genome shotgun (WGS) entry which is preliminary data.</text>
</comment>
<dbReference type="EMBL" id="JALBUF010000007">
    <property type="protein sequence ID" value="MCI0183928.1"/>
    <property type="molecule type" value="Genomic_DNA"/>
</dbReference>
<evidence type="ECO:0000256" key="2">
    <source>
        <dbReference type="ARBA" id="ARBA00022598"/>
    </source>
</evidence>
<keyword evidence="2 5" id="KW-0436">Ligase</keyword>
<reference evidence="5" key="1">
    <citation type="submission" date="2022-03" db="EMBL/GenBank/DDBJ databases">
        <title>Draft Genome Sequence of Firmicute Strain S0AB, a Heterotrophic Iron/Sulfur-Oxidizing Extreme Acidophile.</title>
        <authorList>
            <person name="Vergara E."/>
            <person name="Pakostova E."/>
            <person name="Johnson D.B."/>
            <person name="Holmes D.S."/>
        </authorList>
    </citation>
    <scope>NUCLEOTIDE SEQUENCE</scope>
    <source>
        <strain evidence="5">S0AB</strain>
    </source>
</reference>
<dbReference type="EC" id="6.2.1.3" evidence="5"/>
<dbReference type="AlphaFoldDB" id="A0A9X1VD33"/>
<feature type="domain" description="AMP-dependent synthetase/ligase" evidence="3">
    <location>
        <begin position="2"/>
        <end position="361"/>
    </location>
</feature>
<accession>A0A9X1VD33</accession>
<dbReference type="FunFam" id="3.30.300.30:FF:000008">
    <property type="entry name" value="2,3-dihydroxybenzoate-AMP ligase"/>
    <property type="match status" value="1"/>
</dbReference>
<dbReference type="Gene3D" id="3.40.50.12780">
    <property type="entry name" value="N-terminal domain of ligase-like"/>
    <property type="match status" value="1"/>
</dbReference>
<evidence type="ECO:0000259" key="3">
    <source>
        <dbReference type="Pfam" id="PF00501"/>
    </source>
</evidence>
<protein>
    <submittedName>
        <fullName evidence="5">Long-chain-fatty-acid--CoA ligase FadD13</fullName>
        <ecNumber evidence="5">6.2.1.3</ecNumber>
    </submittedName>
</protein>
<dbReference type="PANTHER" id="PTHR43201:SF5">
    <property type="entry name" value="MEDIUM-CHAIN ACYL-COA LIGASE ACSF2, MITOCHONDRIAL"/>
    <property type="match status" value="1"/>
</dbReference>
<dbReference type="PROSITE" id="PS00455">
    <property type="entry name" value="AMP_BINDING"/>
    <property type="match status" value="1"/>
</dbReference>
<proteinExistence type="inferred from homology"/>
<feature type="domain" description="AMP-binding enzyme C-terminal" evidence="4">
    <location>
        <begin position="412"/>
        <end position="487"/>
    </location>
</feature>
<dbReference type="SUPFAM" id="SSF56801">
    <property type="entry name" value="Acetyl-CoA synthetase-like"/>
    <property type="match status" value="1"/>
</dbReference>
<evidence type="ECO:0000313" key="6">
    <source>
        <dbReference type="Proteomes" id="UP001139263"/>
    </source>
</evidence>
<gene>
    <name evidence="5" type="ORF">MM817_02220</name>
</gene>
<keyword evidence="6" id="KW-1185">Reference proteome</keyword>